<dbReference type="PANTHER" id="PTHR38762:SF1">
    <property type="entry name" value="CRYPTIC OUTER MEMBRANE PORIN BGLH-RELATED"/>
    <property type="match status" value="1"/>
</dbReference>
<keyword evidence="8" id="KW-0472">Membrane</keyword>
<evidence type="ECO:0000256" key="8">
    <source>
        <dbReference type="ARBA" id="ARBA00023136"/>
    </source>
</evidence>
<comment type="similarity">
    <text evidence="2">Belongs to the porin LamB (TC 1.B.3) family.</text>
</comment>
<dbReference type="InterPro" id="IPR003192">
    <property type="entry name" value="Porin_LamB"/>
</dbReference>
<organism evidence="11 12">
    <name type="scientific">Vibrio rotiferianus</name>
    <dbReference type="NCBI Taxonomy" id="190895"/>
    <lineage>
        <taxon>Bacteria</taxon>
        <taxon>Pseudomonadati</taxon>
        <taxon>Pseudomonadota</taxon>
        <taxon>Gammaproteobacteria</taxon>
        <taxon>Vibrionales</taxon>
        <taxon>Vibrionaceae</taxon>
        <taxon>Vibrio</taxon>
    </lineage>
</organism>
<dbReference type="AlphaFoldDB" id="A0A510ICX4"/>
<evidence type="ECO:0000256" key="7">
    <source>
        <dbReference type="ARBA" id="ARBA00023114"/>
    </source>
</evidence>
<dbReference type="GO" id="GO:0009279">
    <property type="term" value="C:cell outer membrane"/>
    <property type="evidence" value="ECO:0007669"/>
    <property type="project" value="UniProtKB-SubCell"/>
</dbReference>
<reference evidence="12" key="1">
    <citation type="submission" date="2019-07" db="EMBL/GenBank/DDBJ databases">
        <title>Complete Genome Sequences of Vibrion rotiferianus strain AM7.</title>
        <authorList>
            <person name="Miyazaki K."/>
            <person name="Wiseschart A."/>
            <person name="Pootanakit K."/>
            <person name="Ishimori K."/>
            <person name="Kitahara K."/>
        </authorList>
    </citation>
    <scope>NUCLEOTIDE SEQUENCE [LARGE SCALE GENOMIC DNA]</scope>
    <source>
        <strain evidence="12">AM7</strain>
    </source>
</reference>
<evidence type="ECO:0000256" key="1">
    <source>
        <dbReference type="ARBA" id="ARBA00004571"/>
    </source>
</evidence>
<dbReference type="SUPFAM" id="SSF56935">
    <property type="entry name" value="Porins"/>
    <property type="match status" value="1"/>
</dbReference>
<evidence type="ECO:0000256" key="9">
    <source>
        <dbReference type="ARBA" id="ARBA00023237"/>
    </source>
</evidence>
<keyword evidence="6" id="KW-0406">Ion transport</keyword>
<dbReference type="EMBL" id="AP019799">
    <property type="protein sequence ID" value="BBL91583.1"/>
    <property type="molecule type" value="Genomic_DNA"/>
</dbReference>
<evidence type="ECO:0000313" key="12">
    <source>
        <dbReference type="Proteomes" id="UP000315115"/>
    </source>
</evidence>
<evidence type="ECO:0000256" key="2">
    <source>
        <dbReference type="ARBA" id="ARBA00007055"/>
    </source>
</evidence>
<dbReference type="Pfam" id="PF02264">
    <property type="entry name" value="LamB"/>
    <property type="match status" value="1"/>
</dbReference>
<dbReference type="RefSeq" id="WP_143693950.1">
    <property type="nucleotide sequence ID" value="NZ_AP019799.1"/>
</dbReference>
<dbReference type="InterPro" id="IPR050286">
    <property type="entry name" value="G_neg_Bact_CarbUptk_Porin"/>
</dbReference>
<keyword evidence="7" id="KW-0626">Porin</keyword>
<protein>
    <submittedName>
        <fullName evidence="11">Maltoporin</fullName>
    </submittedName>
</protein>
<dbReference type="InterPro" id="IPR036998">
    <property type="entry name" value="Porin_LamB_sf"/>
</dbReference>
<evidence type="ECO:0000256" key="6">
    <source>
        <dbReference type="ARBA" id="ARBA00023065"/>
    </source>
</evidence>
<keyword evidence="5" id="KW-0812">Transmembrane</keyword>
<dbReference type="Gene3D" id="2.40.170.10">
    <property type="entry name" value="Porin, LamB type"/>
    <property type="match status" value="1"/>
</dbReference>
<comment type="subcellular location">
    <subcellularLocation>
        <location evidence="1">Cell outer membrane</location>
        <topology evidence="1">Multi-pass membrane protein</topology>
    </subcellularLocation>
</comment>
<dbReference type="GO" id="GO:0015288">
    <property type="term" value="F:porin activity"/>
    <property type="evidence" value="ECO:0007669"/>
    <property type="project" value="UniProtKB-KW"/>
</dbReference>
<evidence type="ECO:0000256" key="3">
    <source>
        <dbReference type="ARBA" id="ARBA00022448"/>
    </source>
</evidence>
<dbReference type="GO" id="GO:0006811">
    <property type="term" value="P:monoatomic ion transport"/>
    <property type="evidence" value="ECO:0007669"/>
    <property type="project" value="UniProtKB-KW"/>
</dbReference>
<keyword evidence="3" id="KW-0813">Transport</keyword>
<feature type="signal peptide" evidence="10">
    <location>
        <begin position="1"/>
        <end position="22"/>
    </location>
</feature>
<gene>
    <name evidence="11" type="primary">lamB</name>
    <name evidence="11" type="ORF">VroAM7_42360</name>
</gene>
<evidence type="ECO:0000313" key="11">
    <source>
        <dbReference type="EMBL" id="BBL91583.1"/>
    </source>
</evidence>
<keyword evidence="9" id="KW-0998">Cell outer membrane</keyword>
<dbReference type="GO" id="GO:0015774">
    <property type="term" value="P:polysaccharide transport"/>
    <property type="evidence" value="ECO:0007669"/>
    <property type="project" value="TreeGrafter"/>
</dbReference>
<evidence type="ECO:0000256" key="10">
    <source>
        <dbReference type="SAM" id="SignalP"/>
    </source>
</evidence>
<keyword evidence="4" id="KW-1134">Transmembrane beta strand</keyword>
<dbReference type="PANTHER" id="PTHR38762">
    <property type="entry name" value="CRYPTIC OUTER MEMBRANE PORIN BGLH-RELATED"/>
    <property type="match status" value="1"/>
</dbReference>
<feature type="chain" id="PRO_5021904766" evidence="10">
    <location>
        <begin position="23"/>
        <end position="447"/>
    </location>
</feature>
<accession>A0A510ICX4</accession>
<sequence>MKKVSAIAAAVVSTLIAGSTFAAEADFHGYFRAGFGANADGGSQYCYANGGPTTFGHSVGRLGDECDNYAEIALNVNKVWEGQDGSSFNLHTLAAYGTYENGGLDGRGNSFQSSGTDPDSPWSGERASFREAWVDYTMANGMRLWGGERYYGRKDIHIMDFYYLNNSGAGIGVENIDLGFGQLHAAVVQHKWKNPLTAPDADGVATPLEGTQVYSTANSIDLRLTGIETNDKGSLEVILLAAKPSHTDVQKNAIDNNVGNSGDYGLDKAGFFFTAEHTQGHSMGFNKAAIQYSTEGYAWAGFVGNHTGDSYNMELGQEGRKSFRLIDWGVVEAEKWNLGYSVVYAQLDKGTDGEDAKAMSVVVRPGYKWSETMSTIVEAGHFRQDFGADWGEGEWTDLTKFTVAQQWQAGDNFWARPAIRVFASKYTGDMALDNNELMFGAQVEAWW</sequence>
<evidence type="ECO:0000256" key="4">
    <source>
        <dbReference type="ARBA" id="ARBA00022452"/>
    </source>
</evidence>
<proteinExistence type="inferred from homology"/>
<dbReference type="GO" id="GO:0015144">
    <property type="term" value="F:carbohydrate transmembrane transporter activity"/>
    <property type="evidence" value="ECO:0007669"/>
    <property type="project" value="TreeGrafter"/>
</dbReference>
<dbReference type="Proteomes" id="UP000315115">
    <property type="component" value="Chromosome 2"/>
</dbReference>
<name>A0A510ICX4_9VIBR</name>
<evidence type="ECO:0000256" key="5">
    <source>
        <dbReference type="ARBA" id="ARBA00022692"/>
    </source>
</evidence>
<dbReference type="GO" id="GO:0046930">
    <property type="term" value="C:pore complex"/>
    <property type="evidence" value="ECO:0007669"/>
    <property type="project" value="UniProtKB-KW"/>
</dbReference>
<keyword evidence="10" id="KW-0732">Signal</keyword>